<dbReference type="PANTHER" id="PTHR47570">
    <property type="entry name" value="ZINC ION BINDING PROTEIN"/>
    <property type="match status" value="1"/>
</dbReference>
<dbReference type="InParanoid" id="A0A0C3GE33"/>
<evidence type="ECO:0000313" key="3">
    <source>
        <dbReference type="Proteomes" id="UP000054166"/>
    </source>
</evidence>
<dbReference type="Pfam" id="PF20179">
    <property type="entry name" value="MSS51_C"/>
    <property type="match status" value="1"/>
</dbReference>
<evidence type="ECO:0000259" key="1">
    <source>
        <dbReference type="Pfam" id="PF20179"/>
    </source>
</evidence>
<evidence type="ECO:0000313" key="2">
    <source>
        <dbReference type="EMBL" id="KIM88896.1"/>
    </source>
</evidence>
<name>A0A0C3GE33_PILCF</name>
<dbReference type="STRING" id="765440.A0A0C3GE33"/>
<dbReference type="HOGENOM" id="CLU_043843_0_0_1"/>
<gene>
    <name evidence="2" type="ORF">PILCRDRAFT_770519</name>
</gene>
<dbReference type="EMBL" id="KN832976">
    <property type="protein sequence ID" value="KIM88896.1"/>
    <property type="molecule type" value="Genomic_DNA"/>
</dbReference>
<reference evidence="3" key="2">
    <citation type="submission" date="2015-01" db="EMBL/GenBank/DDBJ databases">
        <title>Evolutionary Origins and Diversification of the Mycorrhizal Mutualists.</title>
        <authorList>
            <consortium name="DOE Joint Genome Institute"/>
            <consortium name="Mycorrhizal Genomics Consortium"/>
            <person name="Kohler A."/>
            <person name="Kuo A."/>
            <person name="Nagy L.G."/>
            <person name="Floudas D."/>
            <person name="Copeland A."/>
            <person name="Barry K.W."/>
            <person name="Cichocki N."/>
            <person name="Veneault-Fourrey C."/>
            <person name="LaButti K."/>
            <person name="Lindquist E.A."/>
            <person name="Lipzen A."/>
            <person name="Lundell T."/>
            <person name="Morin E."/>
            <person name="Murat C."/>
            <person name="Riley R."/>
            <person name="Ohm R."/>
            <person name="Sun H."/>
            <person name="Tunlid A."/>
            <person name="Henrissat B."/>
            <person name="Grigoriev I.V."/>
            <person name="Hibbett D.S."/>
            <person name="Martin F."/>
        </authorList>
    </citation>
    <scope>NUCLEOTIDE SEQUENCE [LARGE SCALE GENOMIC DNA]</scope>
    <source>
        <strain evidence="3">F 1598</strain>
    </source>
</reference>
<sequence>MKRLPYFHSVFMESDGTFSHDLLKAHIGVLGSGPTFGYWSVPGGQKPHNDSPSLLVRDEVFFRTNCSKSYWHGEIMLAKEWPTDVKAWKLKDANNIPLLFFMDERPAPELPSPGVIKDWASWYNWRGLTFASPAAMLMDFPLSVYHLLNVLNVIDLDSTGEKRQSLVVHCLGAEVELNFLPLFSELALLLPNTDIQLVFFGKPGHDLVHWARKEYPGCLATNDIVWQYTAPHKIWNRNVAQSGPLPDVMVGLNAGIMAYHTWAEVVLISPLFNIPFAVTEYAEQSADQTAKQMPIMRSNYAKAFGSGTENFDKLMQPRSHSVMVNPFHRPGQRPLPVVRMPNLYNGFVIPIMTRS</sequence>
<accession>A0A0C3GE33</accession>
<dbReference type="OrthoDB" id="432970at2759"/>
<dbReference type="AlphaFoldDB" id="A0A0C3GE33"/>
<proteinExistence type="predicted"/>
<organism evidence="2 3">
    <name type="scientific">Piloderma croceum (strain F 1598)</name>
    <dbReference type="NCBI Taxonomy" id="765440"/>
    <lineage>
        <taxon>Eukaryota</taxon>
        <taxon>Fungi</taxon>
        <taxon>Dikarya</taxon>
        <taxon>Basidiomycota</taxon>
        <taxon>Agaricomycotina</taxon>
        <taxon>Agaricomycetes</taxon>
        <taxon>Agaricomycetidae</taxon>
        <taxon>Atheliales</taxon>
        <taxon>Atheliaceae</taxon>
        <taxon>Piloderma</taxon>
    </lineage>
</organism>
<keyword evidence="3" id="KW-1185">Reference proteome</keyword>
<reference evidence="2 3" key="1">
    <citation type="submission" date="2014-04" db="EMBL/GenBank/DDBJ databases">
        <authorList>
            <consortium name="DOE Joint Genome Institute"/>
            <person name="Kuo A."/>
            <person name="Tarkka M."/>
            <person name="Buscot F."/>
            <person name="Kohler A."/>
            <person name="Nagy L.G."/>
            <person name="Floudas D."/>
            <person name="Copeland A."/>
            <person name="Barry K.W."/>
            <person name="Cichocki N."/>
            <person name="Veneault-Fourrey C."/>
            <person name="LaButti K."/>
            <person name="Lindquist E.A."/>
            <person name="Lipzen A."/>
            <person name="Lundell T."/>
            <person name="Morin E."/>
            <person name="Murat C."/>
            <person name="Sun H."/>
            <person name="Tunlid A."/>
            <person name="Henrissat B."/>
            <person name="Grigoriev I.V."/>
            <person name="Hibbett D.S."/>
            <person name="Martin F."/>
            <person name="Nordberg H.P."/>
            <person name="Cantor M.N."/>
            <person name="Hua S.X."/>
        </authorList>
    </citation>
    <scope>NUCLEOTIDE SEQUENCE [LARGE SCALE GENOMIC DNA]</scope>
    <source>
        <strain evidence="2 3">F 1598</strain>
    </source>
</reference>
<feature type="domain" description="Mitochondrial splicing suppressor 51-like C-terminal" evidence="1">
    <location>
        <begin position="141"/>
        <end position="334"/>
    </location>
</feature>
<dbReference type="InterPro" id="IPR046824">
    <property type="entry name" value="Mss51-like_C"/>
</dbReference>
<protein>
    <recommendedName>
        <fullName evidence="1">Mitochondrial splicing suppressor 51-like C-terminal domain-containing protein</fullName>
    </recommendedName>
</protein>
<dbReference type="PANTHER" id="PTHR47570:SF1">
    <property type="entry name" value="ZINC ION BINDING PROTEIN"/>
    <property type="match status" value="1"/>
</dbReference>
<dbReference type="Proteomes" id="UP000054166">
    <property type="component" value="Unassembled WGS sequence"/>
</dbReference>